<dbReference type="Proteomes" id="UP001215280">
    <property type="component" value="Unassembled WGS sequence"/>
</dbReference>
<comment type="caution">
    <text evidence="2">The sequence shown here is derived from an EMBL/GenBank/DDBJ whole genome shotgun (WGS) entry which is preliminary data.</text>
</comment>
<gene>
    <name evidence="2" type="ORF">DFH07DRAFT_778345</name>
</gene>
<proteinExistence type="predicted"/>
<feature type="compositionally biased region" description="Basic and acidic residues" evidence="1">
    <location>
        <begin position="492"/>
        <end position="506"/>
    </location>
</feature>
<evidence type="ECO:0000256" key="1">
    <source>
        <dbReference type="SAM" id="MobiDB-lite"/>
    </source>
</evidence>
<organism evidence="2 3">
    <name type="scientific">Mycena maculata</name>
    <dbReference type="NCBI Taxonomy" id="230809"/>
    <lineage>
        <taxon>Eukaryota</taxon>
        <taxon>Fungi</taxon>
        <taxon>Dikarya</taxon>
        <taxon>Basidiomycota</taxon>
        <taxon>Agaricomycotina</taxon>
        <taxon>Agaricomycetes</taxon>
        <taxon>Agaricomycetidae</taxon>
        <taxon>Agaricales</taxon>
        <taxon>Marasmiineae</taxon>
        <taxon>Mycenaceae</taxon>
        <taxon>Mycena</taxon>
    </lineage>
</organism>
<name>A0AAD7IDT8_9AGAR</name>
<evidence type="ECO:0000313" key="3">
    <source>
        <dbReference type="Proteomes" id="UP001215280"/>
    </source>
</evidence>
<sequence length="534" mass="59997">MVVEETVEEEEVVEVAEDRFRGLPLTVRPDQALVIMEELGLALDQEEQVALLAHRGQGTEEEEEAQALADMVLLVLVVCQVHKDHPGPQGHREMQDLPGHLEYFWNVAQKAHLGGATPQLLGCWLGMRLEEGSPVQVWYTGLPGAEQTQMRAHWILYLQGIQDNYLGPGEVYHVMEKAPISWGPILVLENIISTMTLYTKVTEHSEALVNAWSSEGTHSREAKALTLDRLPAMLKALGYYPDCSRIPKQTHLAMGSEDRAEEPESGEEVGGMEDEVLKQIYSMLKERKRLPPPGGYPFPKNDHVVTKLVKLPPGPCHLCGSEKHWNWECPNYVIYLEAMRRNTSLAAVMEPSEEERMYQSAFSVLLNQTISNSKVDFSGMKGSFFEQAASETLVSGRKTTANVEERESTVFPAGWVSEASVTETPLAKMGTSHEKSEKLTGSGYSLQDNTTEELTRTVEKHRGVEMEEVKDEDVQERADKPKSVHGLIESVEETKKPVSEEEDVPKAKGWESLRRARESKKFSRMVEEFWLNDG</sequence>
<dbReference type="EMBL" id="JARJLG010000126">
    <property type="protein sequence ID" value="KAJ7740760.1"/>
    <property type="molecule type" value="Genomic_DNA"/>
</dbReference>
<evidence type="ECO:0000313" key="2">
    <source>
        <dbReference type="EMBL" id="KAJ7740760.1"/>
    </source>
</evidence>
<keyword evidence="3" id="KW-1185">Reference proteome</keyword>
<accession>A0AAD7IDT8</accession>
<reference evidence="2" key="1">
    <citation type="submission" date="2023-03" db="EMBL/GenBank/DDBJ databases">
        <title>Massive genome expansion in bonnet fungi (Mycena s.s.) driven by repeated elements and novel gene families across ecological guilds.</title>
        <authorList>
            <consortium name="Lawrence Berkeley National Laboratory"/>
            <person name="Harder C.B."/>
            <person name="Miyauchi S."/>
            <person name="Viragh M."/>
            <person name="Kuo A."/>
            <person name="Thoen E."/>
            <person name="Andreopoulos B."/>
            <person name="Lu D."/>
            <person name="Skrede I."/>
            <person name="Drula E."/>
            <person name="Henrissat B."/>
            <person name="Morin E."/>
            <person name="Kohler A."/>
            <person name="Barry K."/>
            <person name="LaButti K."/>
            <person name="Morin E."/>
            <person name="Salamov A."/>
            <person name="Lipzen A."/>
            <person name="Mereny Z."/>
            <person name="Hegedus B."/>
            <person name="Baldrian P."/>
            <person name="Stursova M."/>
            <person name="Weitz H."/>
            <person name="Taylor A."/>
            <person name="Grigoriev I.V."/>
            <person name="Nagy L.G."/>
            <person name="Martin F."/>
            <person name="Kauserud H."/>
        </authorList>
    </citation>
    <scope>NUCLEOTIDE SEQUENCE</scope>
    <source>
        <strain evidence="2">CBHHK188m</strain>
    </source>
</reference>
<feature type="region of interest" description="Disordered" evidence="1">
    <location>
        <begin position="467"/>
        <end position="506"/>
    </location>
</feature>
<dbReference type="AlphaFoldDB" id="A0AAD7IDT8"/>
<protein>
    <submittedName>
        <fullName evidence="2">Uncharacterized protein</fullName>
    </submittedName>
</protein>